<dbReference type="SUPFAM" id="SSF52540">
    <property type="entry name" value="P-loop containing nucleoside triphosphate hydrolases"/>
    <property type="match status" value="1"/>
</dbReference>
<sequence length="183" mass="20017">MDSAPLDGCVLVTGMPGAGKSTVTALAAGLLPRAARVTGDEMNMMLVSGRVGFQCQPADESARQAELCKRNICALANNFVDYGFTVLVDTVVANRAELDFMLGLLAPRPVRLVILAPGIDACTYRNLHRDPEDQFFFNGYPQLETAMRRDLADLGWWFDTSALTAQETAERLVAEATRRCSLW</sequence>
<dbReference type="Gene3D" id="3.40.50.300">
    <property type="entry name" value="P-loop containing nucleotide triphosphate hydrolases"/>
    <property type="match status" value="1"/>
</dbReference>
<dbReference type="Pfam" id="PF13671">
    <property type="entry name" value="AAA_33"/>
    <property type="match status" value="1"/>
</dbReference>
<evidence type="ECO:0000313" key="2">
    <source>
        <dbReference type="Proteomes" id="UP001589608"/>
    </source>
</evidence>
<organism evidence="1 2">
    <name type="scientific">Dactylosporangium vinaceum</name>
    <dbReference type="NCBI Taxonomy" id="53362"/>
    <lineage>
        <taxon>Bacteria</taxon>
        <taxon>Bacillati</taxon>
        <taxon>Actinomycetota</taxon>
        <taxon>Actinomycetes</taxon>
        <taxon>Micromonosporales</taxon>
        <taxon>Micromonosporaceae</taxon>
        <taxon>Dactylosporangium</taxon>
    </lineage>
</organism>
<evidence type="ECO:0000313" key="1">
    <source>
        <dbReference type="EMBL" id="MFB9445535.1"/>
    </source>
</evidence>
<dbReference type="RefSeq" id="WP_223103883.1">
    <property type="nucleotide sequence ID" value="NZ_CP061913.1"/>
</dbReference>
<dbReference type="InterPro" id="IPR027417">
    <property type="entry name" value="P-loop_NTPase"/>
</dbReference>
<accession>A0ABV5M9L5</accession>
<gene>
    <name evidence="1" type="ORF">ACFFTR_20860</name>
</gene>
<dbReference type="EMBL" id="JBHMCA010000042">
    <property type="protein sequence ID" value="MFB9445535.1"/>
    <property type="molecule type" value="Genomic_DNA"/>
</dbReference>
<dbReference type="Proteomes" id="UP001589608">
    <property type="component" value="Unassembled WGS sequence"/>
</dbReference>
<keyword evidence="2" id="KW-1185">Reference proteome</keyword>
<proteinExistence type="predicted"/>
<protein>
    <submittedName>
        <fullName evidence="1">AAA family ATPase</fullName>
    </submittedName>
</protein>
<name>A0ABV5M9L5_9ACTN</name>
<comment type="caution">
    <text evidence="1">The sequence shown here is derived from an EMBL/GenBank/DDBJ whole genome shotgun (WGS) entry which is preliminary data.</text>
</comment>
<reference evidence="1 2" key="1">
    <citation type="submission" date="2024-09" db="EMBL/GenBank/DDBJ databases">
        <authorList>
            <person name="Sun Q."/>
            <person name="Mori K."/>
        </authorList>
    </citation>
    <scope>NUCLEOTIDE SEQUENCE [LARGE SCALE GENOMIC DNA]</scope>
    <source>
        <strain evidence="1 2">JCM 3307</strain>
    </source>
</reference>